<evidence type="ECO:0000256" key="1">
    <source>
        <dbReference type="SAM" id="SignalP"/>
    </source>
</evidence>
<accession>A0A327WZ47</accession>
<evidence type="ECO:0000259" key="2">
    <source>
        <dbReference type="Pfam" id="PF03413"/>
    </source>
</evidence>
<feature type="domain" description="PepSY" evidence="2">
    <location>
        <begin position="43"/>
        <end position="99"/>
    </location>
</feature>
<dbReference type="RefSeq" id="WP_111569278.1">
    <property type="nucleotide sequence ID" value="NZ_PIPK01000005.1"/>
</dbReference>
<dbReference type="Gene3D" id="3.10.450.40">
    <property type="match status" value="1"/>
</dbReference>
<keyword evidence="6" id="KW-1185">Reference proteome</keyword>
<keyword evidence="1" id="KW-0732">Signal</keyword>
<dbReference type="Proteomes" id="UP000287865">
    <property type="component" value="Unassembled WGS sequence"/>
</dbReference>
<sequence>MKTRIYSIILSAVCALYLIPSSPVALASGANPYQLVQRGEIKPLEDILQRLRESYRGEIIDIDLEYDDGIYIYEIEMIGPQGQKAEFEFDAATGELISVKGKRLQQMRIQERVLR</sequence>
<dbReference type="AlphaFoldDB" id="A0A327WZ47"/>
<proteinExistence type="predicted"/>
<evidence type="ECO:0000313" key="4">
    <source>
        <dbReference type="EMBL" id="RUO24743.1"/>
    </source>
</evidence>
<organism evidence="3 5">
    <name type="scientific">Aliidiomarina maris</name>
    <dbReference type="NCBI Taxonomy" id="531312"/>
    <lineage>
        <taxon>Bacteria</taxon>
        <taxon>Pseudomonadati</taxon>
        <taxon>Pseudomonadota</taxon>
        <taxon>Gammaproteobacteria</taxon>
        <taxon>Alteromonadales</taxon>
        <taxon>Idiomarinaceae</taxon>
        <taxon>Aliidiomarina</taxon>
    </lineage>
</organism>
<feature type="signal peptide" evidence="1">
    <location>
        <begin position="1"/>
        <end position="27"/>
    </location>
</feature>
<dbReference type="EMBL" id="QLMD01000005">
    <property type="protein sequence ID" value="RAJ98443.1"/>
    <property type="molecule type" value="Genomic_DNA"/>
</dbReference>
<evidence type="ECO:0000313" key="6">
    <source>
        <dbReference type="Proteomes" id="UP000287865"/>
    </source>
</evidence>
<feature type="chain" id="PRO_5016316089" evidence="1">
    <location>
        <begin position="28"/>
        <end position="115"/>
    </location>
</feature>
<dbReference type="Pfam" id="PF03413">
    <property type="entry name" value="PepSY"/>
    <property type="match status" value="1"/>
</dbReference>
<dbReference type="OrthoDB" id="6975080at2"/>
<dbReference type="Proteomes" id="UP000249203">
    <property type="component" value="Unassembled WGS sequence"/>
</dbReference>
<evidence type="ECO:0000313" key="5">
    <source>
        <dbReference type="Proteomes" id="UP000249203"/>
    </source>
</evidence>
<evidence type="ECO:0000313" key="3">
    <source>
        <dbReference type="EMBL" id="RAJ98443.1"/>
    </source>
</evidence>
<reference evidence="3 5" key="2">
    <citation type="submission" date="2018-06" db="EMBL/GenBank/DDBJ databases">
        <title>Genomic Encyclopedia of Type Strains, Phase III (KMG-III): the genomes of soil and plant-associated and newly described type strains.</title>
        <authorList>
            <person name="Whitman W."/>
        </authorList>
    </citation>
    <scope>NUCLEOTIDE SEQUENCE [LARGE SCALE GENOMIC DNA]</scope>
    <source>
        <strain evidence="3 5">CGMCC 1.15366</strain>
    </source>
</reference>
<comment type="caution">
    <text evidence="3">The sequence shown here is derived from an EMBL/GenBank/DDBJ whole genome shotgun (WGS) entry which is preliminary data.</text>
</comment>
<protein>
    <submittedName>
        <fullName evidence="3 4">Peptidase</fullName>
    </submittedName>
</protein>
<name>A0A327WZ47_9GAMM</name>
<reference evidence="4 6" key="1">
    <citation type="journal article" date="2018" name="Front. Microbiol.">
        <title>Genome-Based Analysis Reveals the Taxonomy and Diversity of the Family Idiomarinaceae.</title>
        <authorList>
            <person name="Liu Y."/>
            <person name="Lai Q."/>
            <person name="Shao Z."/>
        </authorList>
    </citation>
    <scope>NUCLEOTIDE SEQUENCE [LARGE SCALE GENOMIC DNA]</scope>
    <source>
        <strain evidence="4 6">CF12-14</strain>
    </source>
</reference>
<dbReference type="InterPro" id="IPR025711">
    <property type="entry name" value="PepSY"/>
</dbReference>
<dbReference type="EMBL" id="PIPK01000005">
    <property type="protein sequence ID" value="RUO24743.1"/>
    <property type="molecule type" value="Genomic_DNA"/>
</dbReference>
<gene>
    <name evidence="3" type="ORF">B0I24_105196</name>
    <name evidence="4" type="ORF">CWE07_06775</name>
</gene>